<organism evidence="4 5">
    <name type="scientific">Bionectria ochroleuca</name>
    <name type="common">Gliocladium roseum</name>
    <dbReference type="NCBI Taxonomy" id="29856"/>
    <lineage>
        <taxon>Eukaryota</taxon>
        <taxon>Fungi</taxon>
        <taxon>Dikarya</taxon>
        <taxon>Ascomycota</taxon>
        <taxon>Pezizomycotina</taxon>
        <taxon>Sordariomycetes</taxon>
        <taxon>Hypocreomycetidae</taxon>
        <taxon>Hypocreales</taxon>
        <taxon>Bionectriaceae</taxon>
        <taxon>Clonostachys</taxon>
    </lineage>
</organism>
<comment type="similarity">
    <text evidence="1">Belongs to the ustYa family.</text>
</comment>
<keyword evidence="3" id="KW-1133">Transmembrane helix</keyword>
<comment type="caution">
    <text evidence="4">The sequence shown here is derived from an EMBL/GenBank/DDBJ whole genome shotgun (WGS) entry which is preliminary data.</text>
</comment>
<protein>
    <recommendedName>
        <fullName evidence="6">Tat pathway signal sequence</fullName>
    </recommendedName>
</protein>
<name>A0ABY6V2H2_BIOOC</name>
<evidence type="ECO:0000313" key="4">
    <source>
        <dbReference type="EMBL" id="VUC36612.1"/>
    </source>
</evidence>
<gene>
    <name evidence="4" type="ORF">CLO192961_LOCUS449194</name>
</gene>
<feature type="transmembrane region" description="Helical" evidence="3">
    <location>
        <begin position="43"/>
        <end position="63"/>
    </location>
</feature>
<sequence>MGKFEEKYEEVPSSDSLESHEPFLSHPRFTVQSEHKAFRMLRYGVVTVLVIYAAAATGALVWLSRQRVPQPYTPASSVISYRRQPLYFGEDKSFSGSPDHVDRAWRQLLEPLNIRTSYQEQLAAHAEITDEILQPSDGGYVGVLSVYHELHCLDTLRMNMDPERYYAGISEAEKQNNIVHMTHCVDTIRRSLMCKADPAMYTGYWIANHTVIPSKELRSNSDTICVNWEALDGWARERLLPADKYKVKPGPFENQMPGHHHHHG</sequence>
<dbReference type="Proteomes" id="UP000766486">
    <property type="component" value="Unassembled WGS sequence"/>
</dbReference>
<dbReference type="PANTHER" id="PTHR33365">
    <property type="entry name" value="YALI0B05434P"/>
    <property type="match status" value="1"/>
</dbReference>
<dbReference type="PANTHER" id="PTHR33365:SF12">
    <property type="entry name" value="TAT PATHWAY SIGNAL SEQUENCE"/>
    <property type="match status" value="1"/>
</dbReference>
<evidence type="ECO:0008006" key="6">
    <source>
        <dbReference type="Google" id="ProtNLM"/>
    </source>
</evidence>
<reference evidence="4 5" key="1">
    <citation type="submission" date="2019-06" db="EMBL/GenBank/DDBJ databases">
        <authorList>
            <person name="Broberg M."/>
        </authorList>
    </citation>
    <scope>NUCLEOTIDE SEQUENCE [LARGE SCALE GENOMIC DNA]</scope>
</reference>
<keyword evidence="3" id="KW-0812">Transmembrane</keyword>
<evidence type="ECO:0000256" key="3">
    <source>
        <dbReference type="SAM" id="Phobius"/>
    </source>
</evidence>
<accession>A0ABY6V2H2</accession>
<dbReference type="InterPro" id="IPR021765">
    <property type="entry name" value="UstYa-like"/>
</dbReference>
<keyword evidence="3" id="KW-0472">Membrane</keyword>
<feature type="region of interest" description="Disordered" evidence="2">
    <location>
        <begin position="1"/>
        <end position="20"/>
    </location>
</feature>
<dbReference type="Pfam" id="PF11807">
    <property type="entry name" value="UstYa"/>
    <property type="match status" value="1"/>
</dbReference>
<feature type="compositionally biased region" description="Basic and acidic residues" evidence="2">
    <location>
        <begin position="1"/>
        <end position="10"/>
    </location>
</feature>
<dbReference type="EMBL" id="CABFNS010000931">
    <property type="protein sequence ID" value="VUC36612.1"/>
    <property type="molecule type" value="Genomic_DNA"/>
</dbReference>
<proteinExistence type="inferred from homology"/>
<evidence type="ECO:0000313" key="5">
    <source>
        <dbReference type="Proteomes" id="UP000766486"/>
    </source>
</evidence>
<keyword evidence="5" id="KW-1185">Reference proteome</keyword>
<evidence type="ECO:0000256" key="2">
    <source>
        <dbReference type="SAM" id="MobiDB-lite"/>
    </source>
</evidence>
<evidence type="ECO:0000256" key="1">
    <source>
        <dbReference type="ARBA" id="ARBA00035112"/>
    </source>
</evidence>